<reference evidence="2" key="1">
    <citation type="submission" date="2023-06" db="EMBL/GenBank/DDBJ databases">
        <title>Genome-scale phylogeny and comparative genomics of the fungal order Sordariales.</title>
        <authorList>
            <consortium name="Lawrence Berkeley National Laboratory"/>
            <person name="Hensen N."/>
            <person name="Bonometti L."/>
            <person name="Westerberg I."/>
            <person name="Brannstrom I.O."/>
            <person name="Guillou S."/>
            <person name="Cros-Aarteil S."/>
            <person name="Calhoun S."/>
            <person name="Haridas S."/>
            <person name="Kuo A."/>
            <person name="Mondo S."/>
            <person name="Pangilinan J."/>
            <person name="Riley R."/>
            <person name="LaButti K."/>
            <person name="Andreopoulos B."/>
            <person name="Lipzen A."/>
            <person name="Chen C."/>
            <person name="Yanf M."/>
            <person name="Daum C."/>
            <person name="Ng V."/>
            <person name="Clum A."/>
            <person name="Steindorff A."/>
            <person name="Ohm R."/>
            <person name="Martin F."/>
            <person name="Silar P."/>
            <person name="Natvig D."/>
            <person name="Lalanne C."/>
            <person name="Gautier V."/>
            <person name="Ament-velasquez S.L."/>
            <person name="Kruys A."/>
            <person name="Hutchinson M.I."/>
            <person name="Powell A.J."/>
            <person name="Barry K."/>
            <person name="Miller A.N."/>
            <person name="Grigoriev I.V."/>
            <person name="Debuchy R."/>
            <person name="Gladieux P."/>
            <person name="Thoren M.H."/>
            <person name="Johannesson H."/>
        </authorList>
    </citation>
    <scope>NUCLEOTIDE SEQUENCE</scope>
    <source>
        <strain evidence="2">SMH3187-1</strain>
    </source>
</reference>
<evidence type="ECO:0000256" key="1">
    <source>
        <dbReference type="SAM" id="MobiDB-lite"/>
    </source>
</evidence>
<dbReference type="Proteomes" id="UP001172155">
    <property type="component" value="Unassembled WGS sequence"/>
</dbReference>
<dbReference type="AlphaFoldDB" id="A0AA40EJP1"/>
<accession>A0AA40EJP1</accession>
<feature type="compositionally biased region" description="Polar residues" evidence="1">
    <location>
        <begin position="20"/>
        <end position="32"/>
    </location>
</feature>
<sequence length="58" mass="6441">MYQEAGGPIHPRYWGARDNYSASPVPSRSTQISPALTWSGKVHILSTRKPATTDRMIV</sequence>
<proteinExistence type="predicted"/>
<gene>
    <name evidence="2" type="ORF">B0T18DRAFT_418297</name>
</gene>
<evidence type="ECO:0000313" key="2">
    <source>
        <dbReference type="EMBL" id="KAK0740586.1"/>
    </source>
</evidence>
<dbReference type="EMBL" id="JAUKUD010000006">
    <property type="protein sequence ID" value="KAK0740586.1"/>
    <property type="molecule type" value="Genomic_DNA"/>
</dbReference>
<feature type="non-terminal residue" evidence="2">
    <location>
        <position position="58"/>
    </location>
</feature>
<comment type="caution">
    <text evidence="2">The sequence shown here is derived from an EMBL/GenBank/DDBJ whole genome shotgun (WGS) entry which is preliminary data.</text>
</comment>
<protein>
    <submittedName>
        <fullName evidence="2">Uncharacterized protein</fullName>
    </submittedName>
</protein>
<name>A0AA40EJP1_9PEZI</name>
<keyword evidence="3" id="KW-1185">Reference proteome</keyword>
<feature type="region of interest" description="Disordered" evidence="1">
    <location>
        <begin position="1"/>
        <end position="32"/>
    </location>
</feature>
<evidence type="ECO:0000313" key="3">
    <source>
        <dbReference type="Proteomes" id="UP001172155"/>
    </source>
</evidence>
<organism evidence="2 3">
    <name type="scientific">Schizothecium vesticola</name>
    <dbReference type="NCBI Taxonomy" id="314040"/>
    <lineage>
        <taxon>Eukaryota</taxon>
        <taxon>Fungi</taxon>
        <taxon>Dikarya</taxon>
        <taxon>Ascomycota</taxon>
        <taxon>Pezizomycotina</taxon>
        <taxon>Sordariomycetes</taxon>
        <taxon>Sordariomycetidae</taxon>
        <taxon>Sordariales</taxon>
        <taxon>Schizotheciaceae</taxon>
        <taxon>Schizothecium</taxon>
    </lineage>
</organism>